<dbReference type="PROSITE" id="PS00913">
    <property type="entry name" value="ADH_IRON_1"/>
    <property type="match status" value="1"/>
</dbReference>
<name>A0A6N2ZII6_9FIRM</name>
<sequence length="373" mass="40288">MQKIKFPTTLWVGEDALQGLRDLPVKKVFIVTDPFMVQSGMISHVTENLDFAEVEIFSDIVPDPPTEVVAAGVSHLVESNADAIISVGGGSAIDAGKAMLYFGNRVKANKDLMFIAVPTTSGTGSEVTNFSVITMLETGTKYPIVTDEIQPNIAILDTRLVMSVPPSITADTGMDVLVHLIESYVSLNENVMAKVLVEYAIQLVFEYLPEAFSNGTNSYAREQMHVASCMAGMAFNLTNLGLNHGMAHAIGGRFHVPHGRINAILLPHIVAYNGDYQNKDLYAAKKYTRLANIVKATTSVNPRIGVAALIRQIKHLQSTLKMPLTLTDCGFNRSEIMESGDAIAKAALADACTAANPRIPTADDIKNILNQIA</sequence>
<feature type="domain" description="Alcohol dehydrogenase iron-type/glycerol dehydrogenase GldA" evidence="2">
    <location>
        <begin position="7"/>
        <end position="158"/>
    </location>
</feature>
<organism evidence="4">
    <name type="scientific">Veillonella ratti</name>
    <dbReference type="NCBI Taxonomy" id="103892"/>
    <lineage>
        <taxon>Bacteria</taxon>
        <taxon>Bacillati</taxon>
        <taxon>Bacillota</taxon>
        <taxon>Negativicutes</taxon>
        <taxon>Veillonellales</taxon>
        <taxon>Veillonellaceae</taxon>
        <taxon>Veillonella</taxon>
    </lineage>
</organism>
<keyword evidence="1" id="KW-0560">Oxidoreductase</keyword>
<dbReference type="AlphaFoldDB" id="A0A6N2ZII6"/>
<protein>
    <submittedName>
        <fullName evidence="4">Aldehyde-alcohol dehydrogenase</fullName>
    </submittedName>
</protein>
<evidence type="ECO:0000259" key="3">
    <source>
        <dbReference type="Pfam" id="PF25137"/>
    </source>
</evidence>
<dbReference type="GO" id="GO:0004022">
    <property type="term" value="F:alcohol dehydrogenase (NAD+) activity"/>
    <property type="evidence" value="ECO:0007669"/>
    <property type="project" value="TreeGrafter"/>
</dbReference>
<dbReference type="FunFam" id="1.20.1090.10:FF:000001">
    <property type="entry name" value="Aldehyde-alcohol dehydrogenase"/>
    <property type="match status" value="1"/>
</dbReference>
<dbReference type="InterPro" id="IPR018211">
    <property type="entry name" value="ADH_Fe_CS"/>
</dbReference>
<dbReference type="FunFam" id="3.40.50.1970:FF:000003">
    <property type="entry name" value="Alcohol dehydrogenase, iron-containing"/>
    <property type="match status" value="1"/>
</dbReference>
<dbReference type="Pfam" id="PF00465">
    <property type="entry name" value="Fe-ADH"/>
    <property type="match status" value="1"/>
</dbReference>
<dbReference type="PANTHER" id="PTHR11496:SF83">
    <property type="entry name" value="HYDROXYACID-OXOACID TRANSHYDROGENASE, MITOCHONDRIAL"/>
    <property type="match status" value="1"/>
</dbReference>
<dbReference type="InterPro" id="IPR001670">
    <property type="entry name" value="ADH_Fe/GldA"/>
</dbReference>
<gene>
    <name evidence="4" type="primary">adhE_2</name>
    <name evidence="4" type="ORF">VRLFYP33_00505</name>
</gene>
<dbReference type="SUPFAM" id="SSF56796">
    <property type="entry name" value="Dehydroquinate synthase-like"/>
    <property type="match status" value="1"/>
</dbReference>
<dbReference type="Pfam" id="PF25137">
    <property type="entry name" value="ADH_Fe_C"/>
    <property type="match status" value="1"/>
</dbReference>
<dbReference type="CDD" id="cd08180">
    <property type="entry name" value="PDD"/>
    <property type="match status" value="1"/>
</dbReference>
<evidence type="ECO:0000313" key="4">
    <source>
        <dbReference type="EMBL" id="VYT77728.1"/>
    </source>
</evidence>
<accession>A0A6N2ZII6</accession>
<dbReference type="InterPro" id="IPR056798">
    <property type="entry name" value="ADH_Fe_C"/>
</dbReference>
<proteinExistence type="predicted"/>
<feature type="domain" description="Fe-containing alcohol dehydrogenase-like C-terminal" evidence="3">
    <location>
        <begin position="169"/>
        <end position="371"/>
    </location>
</feature>
<dbReference type="PANTHER" id="PTHR11496">
    <property type="entry name" value="ALCOHOL DEHYDROGENASE"/>
    <property type="match status" value="1"/>
</dbReference>
<dbReference type="Gene3D" id="3.40.50.1970">
    <property type="match status" value="1"/>
</dbReference>
<evidence type="ECO:0000256" key="1">
    <source>
        <dbReference type="ARBA" id="ARBA00023002"/>
    </source>
</evidence>
<dbReference type="EMBL" id="CACRUX010000015">
    <property type="protein sequence ID" value="VYT77728.1"/>
    <property type="molecule type" value="Genomic_DNA"/>
</dbReference>
<dbReference type="Gene3D" id="1.20.1090.10">
    <property type="entry name" value="Dehydroquinate synthase-like - alpha domain"/>
    <property type="match status" value="1"/>
</dbReference>
<evidence type="ECO:0000259" key="2">
    <source>
        <dbReference type="Pfam" id="PF00465"/>
    </source>
</evidence>
<dbReference type="GO" id="GO:0046872">
    <property type="term" value="F:metal ion binding"/>
    <property type="evidence" value="ECO:0007669"/>
    <property type="project" value="InterPro"/>
</dbReference>
<reference evidence="4" key="1">
    <citation type="submission" date="2019-11" db="EMBL/GenBank/DDBJ databases">
        <authorList>
            <person name="Feng L."/>
        </authorList>
    </citation>
    <scope>NUCLEOTIDE SEQUENCE</scope>
    <source>
        <strain evidence="4">VrattiLFYP33</strain>
    </source>
</reference>
<dbReference type="InterPro" id="IPR039697">
    <property type="entry name" value="Alcohol_dehydrogenase_Fe"/>
</dbReference>
<dbReference type="RefSeq" id="WP_021842168.1">
    <property type="nucleotide sequence ID" value="NZ_CACRUX010000015.1"/>
</dbReference>